<dbReference type="WBParaSite" id="Hba_00191">
    <property type="protein sequence ID" value="Hba_00191"/>
    <property type="gene ID" value="Hba_00191"/>
</dbReference>
<sequence>MRKYGNDTFVRLAQLWRMHGGLSGVQLVSGHILCEDKKTLLSQAVHNYGHGGSGFTIGWGTALHAASLALDRPVHDYTDLATFIETDISSTYVQDIKSNPLSSVLPIKL</sequence>
<proteinExistence type="predicted"/>
<dbReference type="AlphaFoldDB" id="A0A1I7W6E3"/>
<reference evidence="2" key="1">
    <citation type="submission" date="2016-11" db="UniProtKB">
        <authorList>
            <consortium name="WormBaseParasite"/>
        </authorList>
    </citation>
    <scope>IDENTIFICATION</scope>
</reference>
<dbReference type="Gene3D" id="3.40.50.720">
    <property type="entry name" value="NAD(P)-binding Rossmann-like Domain"/>
    <property type="match status" value="1"/>
</dbReference>
<evidence type="ECO:0000313" key="2">
    <source>
        <dbReference type="WBParaSite" id="Hba_00191"/>
    </source>
</evidence>
<evidence type="ECO:0000313" key="1">
    <source>
        <dbReference type="Proteomes" id="UP000095283"/>
    </source>
</evidence>
<dbReference type="Proteomes" id="UP000095283">
    <property type="component" value="Unplaced"/>
</dbReference>
<keyword evidence="1" id="KW-1185">Reference proteome</keyword>
<name>A0A1I7W6E3_HETBA</name>
<accession>A0A1I7W6E3</accession>
<organism evidence="1 2">
    <name type="scientific">Heterorhabditis bacteriophora</name>
    <name type="common">Entomopathogenic nematode worm</name>
    <dbReference type="NCBI Taxonomy" id="37862"/>
    <lineage>
        <taxon>Eukaryota</taxon>
        <taxon>Metazoa</taxon>
        <taxon>Ecdysozoa</taxon>
        <taxon>Nematoda</taxon>
        <taxon>Chromadorea</taxon>
        <taxon>Rhabditida</taxon>
        <taxon>Rhabditina</taxon>
        <taxon>Rhabditomorpha</taxon>
        <taxon>Strongyloidea</taxon>
        <taxon>Heterorhabditidae</taxon>
        <taxon>Heterorhabditis</taxon>
    </lineage>
</organism>
<protein>
    <submittedName>
        <fullName evidence="2">DAO domain-containing protein</fullName>
    </submittedName>
</protein>